<dbReference type="CDD" id="cd03342">
    <property type="entry name" value="TCP1_zeta"/>
    <property type="match status" value="1"/>
</dbReference>
<evidence type="ECO:0000256" key="2">
    <source>
        <dbReference type="ARBA" id="ARBA00008020"/>
    </source>
</evidence>
<dbReference type="Gene3D" id="3.30.260.10">
    <property type="entry name" value="TCP-1-like chaperonin intermediate domain"/>
    <property type="match status" value="1"/>
</dbReference>
<dbReference type="GO" id="GO:0140662">
    <property type="term" value="F:ATP-dependent protein folding chaperone"/>
    <property type="evidence" value="ECO:0007669"/>
    <property type="project" value="InterPro"/>
</dbReference>
<evidence type="ECO:0000256" key="1">
    <source>
        <dbReference type="ARBA" id="ARBA00004496"/>
    </source>
</evidence>
<dbReference type="GO" id="GO:0016887">
    <property type="term" value="F:ATP hydrolysis activity"/>
    <property type="evidence" value="ECO:0007669"/>
    <property type="project" value="InterPro"/>
</dbReference>
<dbReference type="FunFam" id="1.10.560.10:FF:000038">
    <property type="entry name" value="Chaperonin containing TCP1 subunit 6B"/>
    <property type="match status" value="1"/>
</dbReference>
<evidence type="ECO:0000313" key="9">
    <source>
        <dbReference type="EMBL" id="KXZ49964.1"/>
    </source>
</evidence>
<feature type="region of interest" description="Disordered" evidence="8">
    <location>
        <begin position="140"/>
        <end position="159"/>
    </location>
</feature>
<keyword evidence="3" id="KW-0963">Cytoplasm</keyword>
<dbReference type="SUPFAM" id="SSF52029">
    <property type="entry name" value="GroEL apical domain-like"/>
    <property type="match status" value="1"/>
</dbReference>
<dbReference type="InterPro" id="IPR027409">
    <property type="entry name" value="GroEL-like_apical_dom_sf"/>
</dbReference>
<dbReference type="NCBIfam" id="TIGR02347">
    <property type="entry name" value="chap_CCT_zeta"/>
    <property type="match status" value="1"/>
</dbReference>
<dbReference type="InterPro" id="IPR027410">
    <property type="entry name" value="TCP-1-like_intermed_sf"/>
</dbReference>
<dbReference type="PROSITE" id="PS00751">
    <property type="entry name" value="TCP1_2"/>
    <property type="match status" value="1"/>
</dbReference>
<evidence type="ECO:0000256" key="3">
    <source>
        <dbReference type="ARBA" id="ARBA00022490"/>
    </source>
</evidence>
<keyword evidence="4 7" id="KW-0547">Nucleotide-binding</keyword>
<keyword evidence="5 7" id="KW-0067">ATP-binding</keyword>
<feature type="compositionally biased region" description="Low complexity" evidence="8">
    <location>
        <begin position="148"/>
        <end position="159"/>
    </location>
</feature>
<dbReference type="STRING" id="33097.A0A150GJM2"/>
<dbReference type="GO" id="GO:0051082">
    <property type="term" value="F:unfolded protein binding"/>
    <property type="evidence" value="ECO:0007669"/>
    <property type="project" value="InterPro"/>
</dbReference>
<dbReference type="InterPro" id="IPR012722">
    <property type="entry name" value="Chap_CCT_zeta"/>
</dbReference>
<gene>
    <name evidence="9" type="ORF">GPECTOR_18g121</name>
</gene>
<keyword evidence="10" id="KW-1185">Reference proteome</keyword>
<dbReference type="PANTHER" id="PTHR11353">
    <property type="entry name" value="CHAPERONIN"/>
    <property type="match status" value="1"/>
</dbReference>
<dbReference type="FunFam" id="3.50.7.10:FF:000004">
    <property type="entry name" value="T-complex protein 1 subunit zeta"/>
    <property type="match status" value="1"/>
</dbReference>
<dbReference type="AlphaFoldDB" id="A0A150GJM2"/>
<dbReference type="GO" id="GO:0005524">
    <property type="term" value="F:ATP binding"/>
    <property type="evidence" value="ECO:0007669"/>
    <property type="project" value="UniProtKB-KW"/>
</dbReference>
<dbReference type="Pfam" id="PF00118">
    <property type="entry name" value="Cpn60_TCP1"/>
    <property type="match status" value="1"/>
</dbReference>
<dbReference type="InterPro" id="IPR027413">
    <property type="entry name" value="GROEL-like_equatorial_sf"/>
</dbReference>
<evidence type="ECO:0000256" key="6">
    <source>
        <dbReference type="ARBA" id="ARBA00023186"/>
    </source>
</evidence>
<dbReference type="FunFam" id="3.30.260.10:FF:000017">
    <property type="entry name" value="T-complex protein 1 subunit zeta"/>
    <property type="match status" value="1"/>
</dbReference>
<comment type="caution">
    <text evidence="9">The sequence shown here is derived from an EMBL/GenBank/DDBJ whole genome shotgun (WGS) entry which is preliminary data.</text>
</comment>
<reference evidence="10" key="1">
    <citation type="journal article" date="2016" name="Nat. Commun.">
        <title>The Gonium pectorale genome demonstrates co-option of cell cycle regulation during the evolution of multicellularity.</title>
        <authorList>
            <person name="Hanschen E.R."/>
            <person name="Marriage T.N."/>
            <person name="Ferris P.J."/>
            <person name="Hamaji T."/>
            <person name="Toyoda A."/>
            <person name="Fujiyama A."/>
            <person name="Neme R."/>
            <person name="Noguchi H."/>
            <person name="Minakuchi Y."/>
            <person name="Suzuki M."/>
            <person name="Kawai-Toyooka H."/>
            <person name="Smith D.R."/>
            <person name="Sparks H."/>
            <person name="Anderson J."/>
            <person name="Bakaric R."/>
            <person name="Luria V."/>
            <person name="Karger A."/>
            <person name="Kirschner M.W."/>
            <person name="Durand P.M."/>
            <person name="Michod R.E."/>
            <person name="Nozaki H."/>
            <person name="Olson B.J."/>
        </authorList>
    </citation>
    <scope>NUCLEOTIDE SEQUENCE [LARGE SCALE GENOMIC DNA]</scope>
    <source>
        <strain evidence="10">NIES-2863</strain>
    </source>
</reference>
<dbReference type="GO" id="GO:0005737">
    <property type="term" value="C:cytoplasm"/>
    <property type="evidence" value="ECO:0007669"/>
    <property type="project" value="UniProtKB-SubCell"/>
</dbReference>
<dbReference type="InterPro" id="IPR002194">
    <property type="entry name" value="Chaperonin_TCP-1_CS"/>
</dbReference>
<evidence type="ECO:0000256" key="7">
    <source>
        <dbReference type="RuleBase" id="RU004187"/>
    </source>
</evidence>
<organism evidence="9 10">
    <name type="scientific">Gonium pectorale</name>
    <name type="common">Green alga</name>
    <dbReference type="NCBI Taxonomy" id="33097"/>
    <lineage>
        <taxon>Eukaryota</taxon>
        <taxon>Viridiplantae</taxon>
        <taxon>Chlorophyta</taxon>
        <taxon>core chlorophytes</taxon>
        <taxon>Chlorophyceae</taxon>
        <taxon>CS clade</taxon>
        <taxon>Chlamydomonadales</taxon>
        <taxon>Volvocaceae</taxon>
        <taxon>Gonium</taxon>
    </lineage>
</organism>
<evidence type="ECO:0000313" key="10">
    <source>
        <dbReference type="Proteomes" id="UP000075714"/>
    </source>
</evidence>
<name>A0A150GJM2_GONPE</name>
<dbReference type="OrthoDB" id="10052040at2759"/>
<dbReference type="InterPro" id="IPR002423">
    <property type="entry name" value="Cpn60/GroEL/TCP-1"/>
</dbReference>
<protein>
    <submittedName>
        <fullName evidence="9">Uncharacterized protein</fullName>
    </submittedName>
</protein>
<evidence type="ECO:0000256" key="5">
    <source>
        <dbReference type="ARBA" id="ARBA00022840"/>
    </source>
</evidence>
<comment type="subcellular location">
    <subcellularLocation>
        <location evidence="1">Cytoplasm</location>
    </subcellularLocation>
</comment>
<dbReference type="SUPFAM" id="SSF48592">
    <property type="entry name" value="GroEL equatorial domain-like"/>
    <property type="match status" value="1"/>
</dbReference>
<dbReference type="FunFam" id="1.10.560.10:FF:000058">
    <property type="entry name" value="T-complex protein 1 subunit zeta"/>
    <property type="match status" value="1"/>
</dbReference>
<dbReference type="PRINTS" id="PR00304">
    <property type="entry name" value="TCOMPLEXTCP1"/>
</dbReference>
<evidence type="ECO:0000256" key="4">
    <source>
        <dbReference type="ARBA" id="ARBA00022741"/>
    </source>
</evidence>
<dbReference type="PROSITE" id="PS00995">
    <property type="entry name" value="TCP1_3"/>
    <property type="match status" value="1"/>
</dbReference>
<comment type="similarity">
    <text evidence="2 7">Belongs to the TCP-1 chaperonin family.</text>
</comment>
<proteinExistence type="inferred from homology"/>
<accession>A0A150GJM2</accession>
<dbReference type="Proteomes" id="UP000075714">
    <property type="component" value="Unassembled WGS sequence"/>
</dbReference>
<keyword evidence="6 7" id="KW-0143">Chaperone</keyword>
<dbReference type="Gene3D" id="3.50.7.10">
    <property type="entry name" value="GroEL"/>
    <property type="match status" value="1"/>
</dbReference>
<evidence type="ECO:0000256" key="8">
    <source>
        <dbReference type="SAM" id="MobiDB-lite"/>
    </source>
</evidence>
<sequence length="548" mass="59752">MSSVKTLNANAEVMNRAAALFMNINAAKGLMDVMRSNYGPKGTIKMLVSGAGDIKLTKDGNVLLREMQIQNPTAVMIARAAVAQDEITGDGTTSIVLFIGELMKQAERYLSEGTHPRVLVEGFETARKATLEFLDSFKQPLPAPPAEAPSSSAEAAAPPVDRETLRCVARTSLRTKLAEVLADQLTDIVTDAVLTVRRPGQPIDLFMVEVMHMRHKLDSDTRLVRGLVLDHGSRHPDMPKRLEDCYILSCNISLEYEKSEVNSGFFYSSADQREKLVAAERAYTDERVRKILELKKQVCTSPDQGFVVINQKGIDPISLDMLAKEGVIALRRAKKRNMERIQLACGGFSVNSVEELCPECLGHADEVYEHVLGEEKYTFVEGVKNPHSCTILIKGPSDHVIAQIKDAVRDGLRAVKNGIDDGAVIPGAGAFEVAAAHHLRTVTRKSVAGRAKLGLEAFAEALLGLAKALADNSGHDSQEAIIKLQEEHERGNVVGLDIATGEPMDPSTAGVYDNYLVKRQILQSAPVLAGQLLLVDEVMRAGINMRKQ</sequence>
<dbReference type="EMBL" id="LSYV01000019">
    <property type="protein sequence ID" value="KXZ49964.1"/>
    <property type="molecule type" value="Genomic_DNA"/>
</dbReference>
<dbReference type="SUPFAM" id="SSF54849">
    <property type="entry name" value="GroEL-intermediate domain like"/>
    <property type="match status" value="1"/>
</dbReference>
<dbReference type="InterPro" id="IPR017998">
    <property type="entry name" value="Chaperone_TCP-1"/>
</dbReference>
<dbReference type="PROSITE" id="PS00750">
    <property type="entry name" value="TCP1_1"/>
    <property type="match status" value="1"/>
</dbReference>
<dbReference type="Gene3D" id="1.10.560.10">
    <property type="entry name" value="GroEL-like equatorial domain"/>
    <property type="match status" value="1"/>
</dbReference>